<evidence type="ECO:0000313" key="1">
    <source>
        <dbReference type="EMBL" id="MBB5143909.1"/>
    </source>
</evidence>
<dbReference type="EMBL" id="JACHGO010000005">
    <property type="protein sequence ID" value="MBB5143909.1"/>
    <property type="molecule type" value="Genomic_DNA"/>
</dbReference>
<evidence type="ECO:0000313" key="2">
    <source>
        <dbReference type="Proteomes" id="UP000539075"/>
    </source>
</evidence>
<reference evidence="1 2" key="1">
    <citation type="submission" date="2020-08" db="EMBL/GenBank/DDBJ databases">
        <title>Genomic Encyclopedia of Type Strains, Phase IV (KMG-IV): sequencing the most valuable type-strain genomes for metagenomic binning, comparative biology and taxonomic classification.</title>
        <authorList>
            <person name="Goeker M."/>
        </authorList>
    </citation>
    <scope>NUCLEOTIDE SEQUENCE [LARGE SCALE GENOMIC DNA]</scope>
    <source>
        <strain evidence="1 2">DSM 11275</strain>
    </source>
</reference>
<keyword evidence="1" id="KW-0238">DNA-binding</keyword>
<dbReference type="Proteomes" id="UP000539075">
    <property type="component" value="Unassembled WGS sequence"/>
</dbReference>
<proteinExistence type="predicted"/>
<sequence length="77" mass="8725">MEKSEISNEAQILLGATEVRAMLGGMPRATFYRYIKKGIIPRQQYLGSTPVWPRDVVENLIKNLPHSPDARARNSSR</sequence>
<organism evidence="1 2">
    <name type="scientific">Desulfovibrio intestinalis</name>
    <dbReference type="NCBI Taxonomy" id="58621"/>
    <lineage>
        <taxon>Bacteria</taxon>
        <taxon>Pseudomonadati</taxon>
        <taxon>Thermodesulfobacteriota</taxon>
        <taxon>Desulfovibrionia</taxon>
        <taxon>Desulfovibrionales</taxon>
        <taxon>Desulfovibrionaceae</taxon>
        <taxon>Desulfovibrio</taxon>
    </lineage>
</organism>
<comment type="caution">
    <text evidence="1">The sequence shown here is derived from an EMBL/GenBank/DDBJ whole genome shotgun (WGS) entry which is preliminary data.</text>
</comment>
<name>A0A7W8C425_9BACT</name>
<accession>A0A7W8C425</accession>
<gene>
    <name evidence="1" type="ORF">HNQ38_002009</name>
</gene>
<keyword evidence="2" id="KW-1185">Reference proteome</keyword>
<dbReference type="Gene3D" id="1.10.238.160">
    <property type="match status" value="1"/>
</dbReference>
<dbReference type="GO" id="GO:0003677">
    <property type="term" value="F:DNA binding"/>
    <property type="evidence" value="ECO:0007669"/>
    <property type="project" value="UniProtKB-KW"/>
</dbReference>
<dbReference type="AlphaFoldDB" id="A0A7W8C425"/>
<protein>
    <submittedName>
        <fullName evidence="1">Putative DNA-binding transcriptional regulator AlpA</fullName>
    </submittedName>
</protein>